<dbReference type="AlphaFoldDB" id="A0A1I5MJA2"/>
<proteinExistence type="predicted"/>
<keyword evidence="1" id="KW-0233">DNA recombination</keyword>
<dbReference type="Gene3D" id="1.10.443.10">
    <property type="entry name" value="Intergrase catalytic core"/>
    <property type="match status" value="1"/>
</dbReference>
<dbReference type="InterPro" id="IPR002104">
    <property type="entry name" value="Integrase_catalytic"/>
</dbReference>
<keyword evidence="4" id="KW-1185">Reference proteome</keyword>
<dbReference type="SUPFAM" id="SSF56349">
    <property type="entry name" value="DNA breaking-rejoining enzymes"/>
    <property type="match status" value="1"/>
</dbReference>
<dbReference type="GO" id="GO:0006310">
    <property type="term" value="P:DNA recombination"/>
    <property type="evidence" value="ECO:0007669"/>
    <property type="project" value="UniProtKB-KW"/>
</dbReference>
<evidence type="ECO:0000256" key="1">
    <source>
        <dbReference type="ARBA" id="ARBA00023172"/>
    </source>
</evidence>
<dbReference type="Pfam" id="PF00589">
    <property type="entry name" value="Phage_integrase"/>
    <property type="match status" value="1"/>
</dbReference>
<accession>A0A1I5MJA2</accession>
<feature type="domain" description="Tyr recombinase" evidence="2">
    <location>
        <begin position="160"/>
        <end position="390"/>
    </location>
</feature>
<dbReference type="GO" id="GO:0003677">
    <property type="term" value="F:DNA binding"/>
    <property type="evidence" value="ECO:0007669"/>
    <property type="project" value="InterPro"/>
</dbReference>
<evidence type="ECO:0000259" key="2">
    <source>
        <dbReference type="PROSITE" id="PS51898"/>
    </source>
</evidence>
<dbReference type="PROSITE" id="PS51898">
    <property type="entry name" value="TYR_RECOMBINASE"/>
    <property type="match status" value="1"/>
</dbReference>
<dbReference type="Proteomes" id="UP000199331">
    <property type="component" value="Unassembled WGS sequence"/>
</dbReference>
<dbReference type="GO" id="GO:0015074">
    <property type="term" value="P:DNA integration"/>
    <property type="evidence" value="ECO:0007669"/>
    <property type="project" value="InterPro"/>
</dbReference>
<name>A0A1I5MJA2_9SPHN</name>
<evidence type="ECO:0000313" key="4">
    <source>
        <dbReference type="Proteomes" id="UP000199331"/>
    </source>
</evidence>
<dbReference type="STRING" id="604088.SAMN04488060_1388"/>
<gene>
    <name evidence="3" type="ORF">SAMN04488060_1388</name>
</gene>
<evidence type="ECO:0000313" key="3">
    <source>
        <dbReference type="EMBL" id="SFP09377.1"/>
    </source>
</evidence>
<sequence length="408" mass="47189">MKQIRLNSPLVPPSLRGTVGCDDRHIPHFWLTRWIQLCLSAHARSTREAATRALLQLHATAYEVNGTSLDITLMSLDFPKIRICLNSHLQKLNNDATRRKVDLTKRWAWCITFIEYVLEDLGKIEDDRWLEIKRQVRLLQTAYSNFSFDGRDKQPAPLRSLPSIVVSDLYEIFNPGSARNPFRCGRTRSRNYLIFLTLLQTGIRRSEMLLLYVNSVNSEFDDSTGRLISWMVLSDLEDDQNPKSLIDPRSPPPSLKNPIARRILPISEELLEAYEEYLEARPVSNWPFLFLSQRGRPLSVRQVNEIFQMASGELRADAVRALQRQGKANVQPHDLRHTCAVRRLVGYCPNGNLDAKAIERLRVFFGWNEKSVMPMRYARAYFETESDTVRQDNYDNYVAAIRTLEHLA</sequence>
<organism evidence="3 4">
    <name type="scientific">Qipengyuania nanhaisediminis</name>
    <dbReference type="NCBI Taxonomy" id="604088"/>
    <lineage>
        <taxon>Bacteria</taxon>
        <taxon>Pseudomonadati</taxon>
        <taxon>Pseudomonadota</taxon>
        <taxon>Alphaproteobacteria</taxon>
        <taxon>Sphingomonadales</taxon>
        <taxon>Erythrobacteraceae</taxon>
        <taxon>Qipengyuania</taxon>
    </lineage>
</organism>
<dbReference type="EMBL" id="FOWZ01000002">
    <property type="protein sequence ID" value="SFP09377.1"/>
    <property type="molecule type" value="Genomic_DNA"/>
</dbReference>
<dbReference type="InterPro" id="IPR013762">
    <property type="entry name" value="Integrase-like_cat_sf"/>
</dbReference>
<reference evidence="4" key="1">
    <citation type="submission" date="2016-10" db="EMBL/GenBank/DDBJ databases">
        <authorList>
            <person name="Varghese N."/>
            <person name="Submissions S."/>
        </authorList>
    </citation>
    <scope>NUCLEOTIDE SEQUENCE [LARGE SCALE GENOMIC DNA]</scope>
    <source>
        <strain evidence="4">CGMCC 1.7715</strain>
    </source>
</reference>
<protein>
    <submittedName>
        <fullName evidence="3">Phage integrase family protein</fullName>
    </submittedName>
</protein>
<dbReference type="InterPro" id="IPR011010">
    <property type="entry name" value="DNA_brk_join_enz"/>
</dbReference>